<proteinExistence type="predicted"/>
<evidence type="ECO:0008006" key="3">
    <source>
        <dbReference type="Google" id="ProtNLM"/>
    </source>
</evidence>
<dbReference type="Proteomes" id="UP001379600">
    <property type="component" value="Unassembled WGS sequence"/>
</dbReference>
<dbReference type="RefSeq" id="WP_337678803.1">
    <property type="nucleotide sequence ID" value="NZ_JBBFKB010000094.1"/>
</dbReference>
<accession>A0AB35XXG2</accession>
<comment type="caution">
    <text evidence="1">The sequence shown here is derived from an EMBL/GenBank/DDBJ whole genome shotgun (WGS) entry which is preliminary data.</text>
</comment>
<protein>
    <recommendedName>
        <fullName evidence="3">AP2 domain-containing protein</fullName>
    </recommendedName>
</protein>
<evidence type="ECO:0000313" key="1">
    <source>
        <dbReference type="EMBL" id="MEJ3690256.1"/>
    </source>
</evidence>
<dbReference type="AlphaFoldDB" id="A0AB35XXG2"/>
<dbReference type="EMBL" id="JBBFKC010000002">
    <property type="protein sequence ID" value="MEJ3690256.1"/>
    <property type="molecule type" value="Genomic_DNA"/>
</dbReference>
<sequence>MGKFVDLTGQRFGRLVVKERAENDKTHHTRWVCVCDCGNYVTVSQANLSSGNTQSCGCFRKENSQRNGSKSNLHHGQHGTRIYRIWANMLSRCRNPKVRSYKDYGDRGIKVYDEWLIFENFYKWAIQSGYKENLTIDRIDVDGDYSPSNCRWATTKEQARNKRTSRIITYNGNEKVLQDWAHEYSINPSTLRARIESGWNIEDALRKPIK</sequence>
<name>A0AB35XXG2_9FIRM</name>
<evidence type="ECO:0000313" key="2">
    <source>
        <dbReference type="Proteomes" id="UP001379600"/>
    </source>
</evidence>
<reference evidence="1 2" key="1">
    <citation type="submission" date="2024-03" db="EMBL/GenBank/DDBJ databases">
        <authorList>
            <person name="Plomp N."/>
            <person name="Harmsen H.J."/>
        </authorList>
    </citation>
    <scope>NUCLEOTIDE SEQUENCE [LARGE SCALE GENOMIC DNA]</scope>
    <source>
        <strain evidence="1 2">HTF-76H</strain>
    </source>
</reference>
<gene>
    <name evidence="1" type="ORF">WF787_03315</name>
</gene>
<keyword evidence="2" id="KW-1185">Reference proteome</keyword>
<organism evidence="1 2">
    <name type="scientific">Faecalibacterium taiwanense</name>
    <dbReference type="NCBI Taxonomy" id="3030638"/>
    <lineage>
        <taxon>Bacteria</taxon>
        <taxon>Bacillati</taxon>
        <taxon>Bacillota</taxon>
        <taxon>Clostridia</taxon>
        <taxon>Eubacteriales</taxon>
        <taxon>Oscillospiraceae</taxon>
        <taxon>Faecalibacterium</taxon>
    </lineage>
</organism>